<sequence>MPDSVRTARIVLWVTVGVSVLHAAAAGSAYAAGYVTGGYLMLWVMALLASFYASRRSGVRGASTVLAVIQMVFAVAALSRMQVLLGVIPFGAALTVFILLRRDDARAWFARPRTP</sequence>
<feature type="transmembrane region" description="Helical" evidence="1">
    <location>
        <begin position="36"/>
        <end position="54"/>
    </location>
</feature>
<keyword evidence="1" id="KW-0812">Transmembrane</keyword>
<keyword evidence="3" id="KW-1185">Reference proteome</keyword>
<feature type="transmembrane region" description="Helical" evidence="1">
    <location>
        <begin position="84"/>
        <end position="101"/>
    </location>
</feature>
<protein>
    <submittedName>
        <fullName evidence="2">Uncharacterized protein</fullName>
    </submittedName>
</protein>
<dbReference type="Proteomes" id="UP001241926">
    <property type="component" value="Unassembled WGS sequence"/>
</dbReference>
<gene>
    <name evidence="2" type="ORF">QNN03_11845</name>
</gene>
<reference evidence="2 3" key="1">
    <citation type="submission" date="2023-05" db="EMBL/GenBank/DDBJ databases">
        <title>Streptomyces fuscus sp. nov., a brown-black pigment producing actinomyces isolated from dry sand of Sea duck farm.</title>
        <authorList>
            <person name="Xie J."/>
            <person name="Shen N."/>
        </authorList>
    </citation>
    <scope>NUCLEOTIDE SEQUENCE [LARGE SCALE GENOMIC DNA]</scope>
    <source>
        <strain evidence="2 3">GXMU-J15</strain>
    </source>
</reference>
<comment type="caution">
    <text evidence="2">The sequence shown here is derived from an EMBL/GenBank/DDBJ whole genome shotgun (WGS) entry which is preliminary data.</text>
</comment>
<proteinExistence type="predicted"/>
<dbReference type="RefSeq" id="WP_285432276.1">
    <property type="nucleotide sequence ID" value="NZ_JASJUS010000009.1"/>
</dbReference>
<keyword evidence="1" id="KW-0472">Membrane</keyword>
<keyword evidence="1" id="KW-1133">Transmembrane helix</keyword>
<evidence type="ECO:0000313" key="3">
    <source>
        <dbReference type="Proteomes" id="UP001241926"/>
    </source>
</evidence>
<organism evidence="2 3">
    <name type="scientific">Streptomyces fuscus</name>
    <dbReference type="NCBI Taxonomy" id="3048495"/>
    <lineage>
        <taxon>Bacteria</taxon>
        <taxon>Bacillati</taxon>
        <taxon>Actinomycetota</taxon>
        <taxon>Actinomycetes</taxon>
        <taxon>Kitasatosporales</taxon>
        <taxon>Streptomycetaceae</taxon>
        <taxon>Streptomyces</taxon>
    </lineage>
</organism>
<accession>A0ABT7J013</accession>
<name>A0ABT7J013_9ACTN</name>
<evidence type="ECO:0000313" key="2">
    <source>
        <dbReference type="EMBL" id="MDL2077132.1"/>
    </source>
</evidence>
<dbReference type="EMBL" id="JASJUS010000009">
    <property type="protein sequence ID" value="MDL2077132.1"/>
    <property type="molecule type" value="Genomic_DNA"/>
</dbReference>
<feature type="transmembrane region" description="Helical" evidence="1">
    <location>
        <begin position="61"/>
        <end position="78"/>
    </location>
</feature>
<evidence type="ECO:0000256" key="1">
    <source>
        <dbReference type="SAM" id="Phobius"/>
    </source>
</evidence>